<protein>
    <submittedName>
        <fullName evidence="1">Uncharacterized protein</fullName>
    </submittedName>
</protein>
<dbReference type="Proteomes" id="UP000000442">
    <property type="component" value="Chromosome"/>
</dbReference>
<evidence type="ECO:0000313" key="1">
    <source>
        <dbReference type="EMBL" id="ACN14391.1"/>
    </source>
</evidence>
<keyword evidence="2" id="KW-1185">Reference proteome</keyword>
<dbReference type="STRING" id="177437.HRM2_12800"/>
<proteinExistence type="predicted"/>
<dbReference type="KEGG" id="dat:HRM2_12800"/>
<dbReference type="HOGENOM" id="CLU_208992_0_0_7"/>
<evidence type="ECO:0000313" key="2">
    <source>
        <dbReference type="Proteomes" id="UP000000442"/>
    </source>
</evidence>
<name>C0Q8Q1_DESAH</name>
<reference evidence="1 2" key="1">
    <citation type="journal article" date="2009" name="Environ. Microbiol.">
        <title>Genome sequence of Desulfobacterium autotrophicum HRM2, a marine sulfate reducer oxidizing organic carbon completely to carbon dioxide.</title>
        <authorList>
            <person name="Strittmatter A.W."/>
            <person name="Liesegang H."/>
            <person name="Rabus R."/>
            <person name="Decker I."/>
            <person name="Amann J."/>
            <person name="Andres S."/>
            <person name="Henne A."/>
            <person name="Fricke W.F."/>
            <person name="Martinez-Arias R."/>
            <person name="Bartels D."/>
            <person name="Goesmann A."/>
            <person name="Krause L."/>
            <person name="Puehler A."/>
            <person name="Klenk H.P."/>
            <person name="Richter M."/>
            <person name="Schuler M."/>
            <person name="Gloeckner F.O."/>
            <person name="Meyerdierks A."/>
            <person name="Gottschalk G."/>
            <person name="Amann R."/>
        </authorList>
    </citation>
    <scope>NUCLEOTIDE SEQUENCE [LARGE SCALE GENOMIC DNA]</scope>
    <source>
        <strain evidence="2">ATCC 43914 / DSM 3382 / HRM2</strain>
    </source>
</reference>
<organism evidence="1 2">
    <name type="scientific">Desulforapulum autotrophicum (strain ATCC 43914 / DSM 3382 / VKM B-1955 / HRM2)</name>
    <name type="common">Desulfobacterium autotrophicum</name>
    <dbReference type="NCBI Taxonomy" id="177437"/>
    <lineage>
        <taxon>Bacteria</taxon>
        <taxon>Pseudomonadati</taxon>
        <taxon>Thermodesulfobacteriota</taxon>
        <taxon>Desulfobacteria</taxon>
        <taxon>Desulfobacterales</taxon>
        <taxon>Desulfobacteraceae</taxon>
        <taxon>Desulforapulum</taxon>
    </lineage>
</organism>
<gene>
    <name evidence="1" type="ordered locus">HRM2_12800</name>
</gene>
<sequence length="61" mass="7110">MEILKYTRPTPDFYLISRRVNGSILKYVPIDATLKAGKKTSWVVYFIFSMALSNLHTDNWV</sequence>
<dbReference type="EMBL" id="CP001087">
    <property type="protein sequence ID" value="ACN14391.1"/>
    <property type="molecule type" value="Genomic_DNA"/>
</dbReference>
<accession>C0Q8Q1</accession>
<dbReference type="AlphaFoldDB" id="C0Q8Q1"/>